<dbReference type="Proteomes" id="UP001497527">
    <property type="component" value="Unassembled WGS sequence"/>
</dbReference>
<comment type="similarity">
    <text evidence="1">Belongs to the sigma-70 factor family. ECF subfamily.</text>
</comment>
<organism evidence="8 9">
    <name type="scientific">Tenacibaculum polynesiense</name>
    <dbReference type="NCBI Taxonomy" id="3137857"/>
    <lineage>
        <taxon>Bacteria</taxon>
        <taxon>Pseudomonadati</taxon>
        <taxon>Bacteroidota</taxon>
        <taxon>Flavobacteriia</taxon>
        <taxon>Flavobacteriales</taxon>
        <taxon>Flavobacteriaceae</taxon>
        <taxon>Tenacibaculum</taxon>
    </lineage>
</organism>
<evidence type="ECO:0000259" key="6">
    <source>
        <dbReference type="Pfam" id="PF04542"/>
    </source>
</evidence>
<keyword evidence="9" id="KW-1185">Reference proteome</keyword>
<evidence type="ECO:0000256" key="3">
    <source>
        <dbReference type="ARBA" id="ARBA00023082"/>
    </source>
</evidence>
<evidence type="ECO:0000256" key="2">
    <source>
        <dbReference type="ARBA" id="ARBA00023015"/>
    </source>
</evidence>
<dbReference type="SUPFAM" id="SSF88659">
    <property type="entry name" value="Sigma3 and sigma4 domains of RNA polymerase sigma factors"/>
    <property type="match status" value="1"/>
</dbReference>
<evidence type="ECO:0000313" key="8">
    <source>
        <dbReference type="EMBL" id="CAL2103027.1"/>
    </source>
</evidence>
<sequence>MFARKKSDIYLIKKFLSKKDVSAFGELYDRYTDRVYAKCLRFFQDENRAKDATQDIFIKILYELHSIKETEYFSSWLYTVTYRYCIDEYRKEKKNFFKDSDIPLKVYYEEDENVFNNFYSEILEKGLEKLNIEERTIIMMKYIDEMNIRTISEILGIGESAVKMRLKRTREKLINICNILINKEY</sequence>
<feature type="domain" description="RNA polymerase sigma-70 region 2" evidence="6">
    <location>
        <begin position="27"/>
        <end position="94"/>
    </location>
</feature>
<evidence type="ECO:0000313" key="9">
    <source>
        <dbReference type="Proteomes" id="UP001497527"/>
    </source>
</evidence>
<dbReference type="InterPro" id="IPR013325">
    <property type="entry name" value="RNA_pol_sigma_r2"/>
</dbReference>
<feature type="domain" description="RNA polymerase sigma factor 70 region 4 type 2" evidence="7">
    <location>
        <begin position="121"/>
        <end position="173"/>
    </location>
</feature>
<gene>
    <name evidence="8" type="ORF">T190423A01A_30141</name>
</gene>
<reference evidence="8 9" key="1">
    <citation type="submission" date="2024-05" db="EMBL/GenBank/DDBJ databases">
        <authorList>
            <person name="Duchaud E."/>
        </authorList>
    </citation>
    <scope>NUCLEOTIDE SEQUENCE [LARGE SCALE GENOMIC DNA]</scope>
    <source>
        <strain evidence="8">Ena-SAMPLE-TAB-13-05-2024-13:56:06:370-140308</strain>
    </source>
</reference>
<dbReference type="Pfam" id="PF04542">
    <property type="entry name" value="Sigma70_r2"/>
    <property type="match status" value="1"/>
</dbReference>
<protein>
    <submittedName>
        <fullName evidence="8">RNA polymerase sigma-70 factor, ECF subfamily</fullName>
    </submittedName>
</protein>
<accession>A0ABP1F409</accession>
<keyword evidence="5" id="KW-0804">Transcription</keyword>
<name>A0ABP1F409_9FLAO</name>
<dbReference type="Gene3D" id="1.10.10.10">
    <property type="entry name" value="Winged helix-like DNA-binding domain superfamily/Winged helix DNA-binding domain"/>
    <property type="match status" value="1"/>
</dbReference>
<dbReference type="InterPro" id="IPR013249">
    <property type="entry name" value="RNA_pol_sigma70_r4_t2"/>
</dbReference>
<dbReference type="InterPro" id="IPR039425">
    <property type="entry name" value="RNA_pol_sigma-70-like"/>
</dbReference>
<evidence type="ECO:0000259" key="7">
    <source>
        <dbReference type="Pfam" id="PF08281"/>
    </source>
</evidence>
<evidence type="ECO:0000256" key="5">
    <source>
        <dbReference type="ARBA" id="ARBA00023163"/>
    </source>
</evidence>
<dbReference type="SUPFAM" id="SSF88946">
    <property type="entry name" value="Sigma2 domain of RNA polymerase sigma factors"/>
    <property type="match status" value="1"/>
</dbReference>
<dbReference type="PANTHER" id="PTHR43133">
    <property type="entry name" value="RNA POLYMERASE ECF-TYPE SIGMA FACTO"/>
    <property type="match status" value="1"/>
</dbReference>
<dbReference type="Pfam" id="PF08281">
    <property type="entry name" value="Sigma70_r4_2"/>
    <property type="match status" value="1"/>
</dbReference>
<dbReference type="RefSeq" id="WP_348716958.1">
    <property type="nucleotide sequence ID" value="NZ_CAXJIO010000012.1"/>
</dbReference>
<comment type="caution">
    <text evidence="8">The sequence shown here is derived from an EMBL/GenBank/DDBJ whole genome shotgun (WGS) entry which is preliminary data.</text>
</comment>
<keyword evidence="4" id="KW-0238">DNA-binding</keyword>
<dbReference type="NCBIfam" id="TIGR02937">
    <property type="entry name" value="sigma70-ECF"/>
    <property type="match status" value="1"/>
</dbReference>
<evidence type="ECO:0000256" key="1">
    <source>
        <dbReference type="ARBA" id="ARBA00010641"/>
    </source>
</evidence>
<dbReference type="PANTHER" id="PTHR43133:SF8">
    <property type="entry name" value="RNA POLYMERASE SIGMA FACTOR HI_1459-RELATED"/>
    <property type="match status" value="1"/>
</dbReference>
<evidence type="ECO:0000256" key="4">
    <source>
        <dbReference type="ARBA" id="ARBA00023125"/>
    </source>
</evidence>
<dbReference type="InterPro" id="IPR013324">
    <property type="entry name" value="RNA_pol_sigma_r3/r4-like"/>
</dbReference>
<dbReference type="CDD" id="cd06171">
    <property type="entry name" value="Sigma70_r4"/>
    <property type="match status" value="1"/>
</dbReference>
<dbReference type="InterPro" id="IPR014284">
    <property type="entry name" value="RNA_pol_sigma-70_dom"/>
</dbReference>
<proteinExistence type="inferred from homology"/>
<dbReference type="InterPro" id="IPR007627">
    <property type="entry name" value="RNA_pol_sigma70_r2"/>
</dbReference>
<dbReference type="EMBL" id="CAXJIO010000012">
    <property type="protein sequence ID" value="CAL2103027.1"/>
    <property type="molecule type" value="Genomic_DNA"/>
</dbReference>
<keyword evidence="3" id="KW-0731">Sigma factor</keyword>
<dbReference type="Gene3D" id="1.10.1740.10">
    <property type="match status" value="1"/>
</dbReference>
<dbReference type="InterPro" id="IPR036388">
    <property type="entry name" value="WH-like_DNA-bd_sf"/>
</dbReference>
<keyword evidence="2" id="KW-0805">Transcription regulation</keyword>